<dbReference type="InterPro" id="IPR050858">
    <property type="entry name" value="Mal-CoA-ACP_Trans/PKS_FabD"/>
</dbReference>
<gene>
    <name evidence="6" type="ORF">ADEAN_000414700</name>
</gene>
<feature type="domain" description="Malonyl-CoA:ACP transacylase (MAT)" evidence="5">
    <location>
        <begin position="8"/>
        <end position="167"/>
    </location>
</feature>
<reference evidence="6 7" key="1">
    <citation type="submission" date="2020-08" db="EMBL/GenBank/DDBJ databases">
        <authorList>
            <person name="Newling K."/>
            <person name="Davey J."/>
            <person name="Forrester S."/>
        </authorList>
    </citation>
    <scope>NUCLEOTIDE SEQUENCE [LARGE SCALE GENOMIC DNA]</scope>
    <source>
        <strain evidence="7">Crithidia deanei Carvalho (ATCC PRA-265)</strain>
    </source>
</reference>
<accession>S9WYT8</accession>
<dbReference type="PANTHER" id="PTHR42681">
    <property type="entry name" value="MALONYL-COA-ACYL CARRIER PROTEIN TRANSACYLASE, MITOCHONDRIAL"/>
    <property type="match status" value="1"/>
</dbReference>
<keyword evidence="7" id="KW-1185">Reference proteome</keyword>
<keyword evidence="2 6" id="KW-0808">Transferase</keyword>
<dbReference type="GO" id="GO:0006633">
    <property type="term" value="P:fatty acid biosynthetic process"/>
    <property type="evidence" value="ECO:0007669"/>
    <property type="project" value="TreeGrafter"/>
</dbReference>
<dbReference type="InterPro" id="IPR001227">
    <property type="entry name" value="Ac_transferase_dom_sf"/>
</dbReference>
<proteinExistence type="predicted"/>
<dbReference type="PANTHER" id="PTHR42681:SF1">
    <property type="entry name" value="MALONYL-COA-ACYL CARRIER PROTEIN TRANSACYLASE, MITOCHONDRIAL"/>
    <property type="match status" value="1"/>
</dbReference>
<comment type="catalytic activity">
    <reaction evidence="4">
        <text>holo-[ACP] + malonyl-CoA = malonyl-[ACP] + CoA</text>
        <dbReference type="Rhea" id="RHEA:41792"/>
        <dbReference type="Rhea" id="RHEA-COMP:9623"/>
        <dbReference type="Rhea" id="RHEA-COMP:9685"/>
        <dbReference type="ChEBI" id="CHEBI:57287"/>
        <dbReference type="ChEBI" id="CHEBI:57384"/>
        <dbReference type="ChEBI" id="CHEBI:64479"/>
        <dbReference type="ChEBI" id="CHEBI:78449"/>
        <dbReference type="EC" id="2.3.1.39"/>
    </reaction>
</comment>
<sequence length="527" mass="58779">MSVRRAVVFSGQGAQRKGMGMDLINLSTAPLWENMKNTMKQNYGVNIQEIVQDNPTKVQMFEDASSLKYINSFPCSATLNENGLDKTKTTVSHKDGVLTLTYFTQPCTLAAQLLALEHYKSQKGELENVAAFAGHSLGEFTALTALEVFSPETAANLTFRRGMLMETTLDLFDRTKHRLYACNPLRAKLHSDPATCDDMFFVLVELIARALAHTTSFLEVANYNVVFEQYVAAGDPVALAVLGKCLDPQFRANSSCSSLGELVKEAISSVGVDNADGITQFPNDIKIKDFVTSSFRKYGHRATFRRFLRGPDDGFTPALSELTQLTLQEDGRSGLKRKSWFIPLPIEIPFHTSKLRRAADLFYPIVKEALPDEAELREKLSIGKDGKLIDAKQPVWITNLTGRTFEPFSENFQQDAREIMNSLNIGEISHNGRYTSTEIVDHFEQGIKLNSARDICASVLAAQMAHPVQWTDIMNEIVLKKDIANIVEFSPSRNASEMFRRTNFAKEEIPNSIISLTVSSYPTDSNI</sequence>
<dbReference type="InterPro" id="IPR016035">
    <property type="entry name" value="Acyl_Trfase/lysoPLipase"/>
</dbReference>
<dbReference type="Gene3D" id="3.90.25.70">
    <property type="match status" value="1"/>
</dbReference>
<dbReference type="VEuPathDB" id="TriTrypDB:ADEAN_000414700"/>
<evidence type="ECO:0000256" key="3">
    <source>
        <dbReference type="ARBA" id="ARBA00023315"/>
    </source>
</evidence>
<evidence type="ECO:0000256" key="2">
    <source>
        <dbReference type="ARBA" id="ARBA00022679"/>
    </source>
</evidence>
<dbReference type="EMBL" id="LR877151">
    <property type="protein sequence ID" value="CAD2216685.1"/>
    <property type="molecule type" value="Genomic_DNA"/>
</dbReference>
<dbReference type="Pfam" id="PF00698">
    <property type="entry name" value="Acyl_transf_1"/>
    <property type="match status" value="1"/>
</dbReference>
<evidence type="ECO:0000259" key="5">
    <source>
        <dbReference type="Pfam" id="PF00698"/>
    </source>
</evidence>
<dbReference type="AlphaFoldDB" id="S9WYT8"/>
<dbReference type="GO" id="GO:0004314">
    <property type="term" value="F:[acyl-carrier-protein] S-malonyltransferase activity"/>
    <property type="evidence" value="ECO:0007669"/>
    <property type="project" value="UniProtKB-EC"/>
</dbReference>
<dbReference type="OrthoDB" id="4251012at2759"/>
<keyword evidence="3" id="KW-0012">Acyltransferase</keyword>
<dbReference type="EC" id="2.3.1.39" evidence="1"/>
<dbReference type="Proteomes" id="UP000515908">
    <property type="component" value="Chromosome 07"/>
</dbReference>
<dbReference type="InterPro" id="IPR014043">
    <property type="entry name" value="Acyl_transferase_dom"/>
</dbReference>
<name>S9WYT8_9TRYP</name>
<evidence type="ECO:0000256" key="1">
    <source>
        <dbReference type="ARBA" id="ARBA00013258"/>
    </source>
</evidence>
<dbReference type="Gene3D" id="3.40.366.10">
    <property type="entry name" value="Malonyl-Coenzyme A Acyl Carrier Protein, domain 2"/>
    <property type="match status" value="1"/>
</dbReference>
<evidence type="ECO:0000313" key="7">
    <source>
        <dbReference type="Proteomes" id="UP000515908"/>
    </source>
</evidence>
<evidence type="ECO:0000256" key="4">
    <source>
        <dbReference type="ARBA" id="ARBA00048462"/>
    </source>
</evidence>
<protein>
    <recommendedName>
        <fullName evidence="1">[acyl-carrier-protein] S-malonyltransferase</fullName>
        <ecNumber evidence="1">2.3.1.39</ecNumber>
    </recommendedName>
</protein>
<dbReference type="Gene3D" id="3.30.70.2430">
    <property type="match status" value="1"/>
</dbReference>
<organism evidence="6 7">
    <name type="scientific">Angomonas deanei</name>
    <dbReference type="NCBI Taxonomy" id="59799"/>
    <lineage>
        <taxon>Eukaryota</taxon>
        <taxon>Discoba</taxon>
        <taxon>Euglenozoa</taxon>
        <taxon>Kinetoplastea</taxon>
        <taxon>Metakinetoplastina</taxon>
        <taxon>Trypanosomatida</taxon>
        <taxon>Trypanosomatidae</taxon>
        <taxon>Strigomonadinae</taxon>
        <taxon>Angomonas</taxon>
    </lineage>
</organism>
<dbReference type="SUPFAM" id="SSF52151">
    <property type="entry name" value="FabD/lysophospholipase-like"/>
    <property type="match status" value="1"/>
</dbReference>
<evidence type="ECO:0000313" key="6">
    <source>
        <dbReference type="EMBL" id="CAD2216685.1"/>
    </source>
</evidence>